<evidence type="ECO:0000259" key="2">
    <source>
        <dbReference type="PROSITE" id="PS50110"/>
    </source>
</evidence>
<dbReference type="GO" id="GO:0003677">
    <property type="term" value="F:DNA binding"/>
    <property type="evidence" value="ECO:0007669"/>
    <property type="project" value="UniProtKB-KW"/>
</dbReference>
<comment type="caution">
    <text evidence="4">The sequence shown here is derived from an EMBL/GenBank/DDBJ whole genome shotgun (WGS) entry which is preliminary data.</text>
</comment>
<dbReference type="PANTHER" id="PTHR37299:SF1">
    <property type="entry name" value="STAGE 0 SPORULATION PROTEIN A HOMOLOG"/>
    <property type="match status" value="1"/>
</dbReference>
<keyword evidence="4" id="KW-0238">DNA-binding</keyword>
<evidence type="ECO:0000259" key="3">
    <source>
        <dbReference type="PROSITE" id="PS50930"/>
    </source>
</evidence>
<dbReference type="AlphaFoldDB" id="A0A511ZHV0"/>
<dbReference type="Proteomes" id="UP000321558">
    <property type="component" value="Unassembled WGS sequence"/>
</dbReference>
<dbReference type="PROSITE" id="PS50930">
    <property type="entry name" value="HTH_LYTTR"/>
    <property type="match status" value="1"/>
</dbReference>
<evidence type="ECO:0000256" key="1">
    <source>
        <dbReference type="PROSITE-ProRule" id="PRU00169"/>
    </source>
</evidence>
<organism evidence="4 5">
    <name type="scientific">Oceanobacillus sojae</name>
    <dbReference type="NCBI Taxonomy" id="582851"/>
    <lineage>
        <taxon>Bacteria</taxon>
        <taxon>Bacillati</taxon>
        <taxon>Bacillota</taxon>
        <taxon>Bacilli</taxon>
        <taxon>Bacillales</taxon>
        <taxon>Bacillaceae</taxon>
        <taxon>Oceanobacillus</taxon>
    </lineage>
</organism>
<protein>
    <submittedName>
        <fullName evidence="4">DNA-binding response regulator</fullName>
    </submittedName>
</protein>
<feature type="domain" description="Response regulatory" evidence="2">
    <location>
        <begin position="3"/>
        <end position="120"/>
    </location>
</feature>
<evidence type="ECO:0000313" key="4">
    <source>
        <dbReference type="EMBL" id="GEN87020.1"/>
    </source>
</evidence>
<name>A0A511ZHV0_9BACI</name>
<evidence type="ECO:0000313" key="5">
    <source>
        <dbReference type="Proteomes" id="UP000321558"/>
    </source>
</evidence>
<gene>
    <name evidence="4" type="ORF">OSO01_17590</name>
</gene>
<dbReference type="OrthoDB" id="3190595at2"/>
<dbReference type="GO" id="GO:0000156">
    <property type="term" value="F:phosphorelay response regulator activity"/>
    <property type="evidence" value="ECO:0007669"/>
    <property type="project" value="InterPro"/>
</dbReference>
<feature type="modified residue" description="4-aspartylphosphate" evidence="1">
    <location>
        <position position="57"/>
    </location>
</feature>
<dbReference type="PANTHER" id="PTHR37299">
    <property type="entry name" value="TRANSCRIPTIONAL REGULATOR-RELATED"/>
    <property type="match status" value="1"/>
</dbReference>
<dbReference type="SMART" id="SM00850">
    <property type="entry name" value="LytTR"/>
    <property type="match status" value="1"/>
</dbReference>
<dbReference type="Gene3D" id="3.40.50.2300">
    <property type="match status" value="1"/>
</dbReference>
<dbReference type="Pfam" id="PF00072">
    <property type="entry name" value="Response_reg"/>
    <property type="match status" value="1"/>
</dbReference>
<sequence>MIQIAIVEDEINYQEQLIEFLHQYEKERNENIAIETYSDGDEIVENYQAQFDIILMDVQMGLMDGMSAAEEIRKVDSEVVIIFITNMPQYAIKGYAVDALDYVLKPISYFQFSQRLNRAIDRMRKRETNYITIKVKSGIKRIKVSDIFYVENQEHYLHFTTEEGEFMASGAMKDLEKQLSDYHFFRGHRGYLINLEHVEGMKGNDVIVKGKELPVSRTKRKAFMEALSKHWGETLK</sequence>
<proteinExistence type="predicted"/>
<keyword evidence="1" id="KW-0597">Phosphoprotein</keyword>
<dbReference type="SUPFAM" id="SSF52172">
    <property type="entry name" value="CheY-like"/>
    <property type="match status" value="1"/>
</dbReference>
<dbReference type="Gene3D" id="2.40.50.1020">
    <property type="entry name" value="LytTr DNA-binding domain"/>
    <property type="match status" value="1"/>
</dbReference>
<feature type="domain" description="HTH LytTR-type" evidence="3">
    <location>
        <begin position="131"/>
        <end position="229"/>
    </location>
</feature>
<dbReference type="RefSeq" id="WP_147210037.1">
    <property type="nucleotide sequence ID" value="NZ_BJYM01000006.1"/>
</dbReference>
<dbReference type="Pfam" id="PF04397">
    <property type="entry name" value="LytTR"/>
    <property type="match status" value="1"/>
</dbReference>
<dbReference type="InterPro" id="IPR011006">
    <property type="entry name" value="CheY-like_superfamily"/>
</dbReference>
<accession>A0A511ZHV0</accession>
<reference evidence="4 5" key="1">
    <citation type="submission" date="2019-07" db="EMBL/GenBank/DDBJ databases">
        <title>Whole genome shotgun sequence of Oceanobacillus sojae NBRC 105379.</title>
        <authorList>
            <person name="Hosoyama A."/>
            <person name="Uohara A."/>
            <person name="Ohji S."/>
            <person name="Ichikawa N."/>
        </authorList>
    </citation>
    <scope>NUCLEOTIDE SEQUENCE [LARGE SCALE GENOMIC DNA]</scope>
    <source>
        <strain evidence="4 5">NBRC 105379</strain>
    </source>
</reference>
<dbReference type="EMBL" id="BJYM01000006">
    <property type="protein sequence ID" value="GEN87020.1"/>
    <property type="molecule type" value="Genomic_DNA"/>
</dbReference>
<dbReference type="PROSITE" id="PS50110">
    <property type="entry name" value="RESPONSE_REGULATORY"/>
    <property type="match status" value="1"/>
</dbReference>
<dbReference type="SMART" id="SM00448">
    <property type="entry name" value="REC"/>
    <property type="match status" value="1"/>
</dbReference>
<keyword evidence="5" id="KW-1185">Reference proteome</keyword>
<dbReference type="InterPro" id="IPR007492">
    <property type="entry name" value="LytTR_DNA-bd_dom"/>
</dbReference>
<dbReference type="InterPro" id="IPR046947">
    <property type="entry name" value="LytR-like"/>
</dbReference>
<dbReference type="STRING" id="582851.GCA_900162665_00893"/>
<dbReference type="InterPro" id="IPR001789">
    <property type="entry name" value="Sig_transdc_resp-reg_receiver"/>
</dbReference>